<feature type="region of interest" description="Disordered" evidence="1">
    <location>
        <begin position="131"/>
        <end position="214"/>
    </location>
</feature>
<sequence>MIINPPPRWGLRGEDVRWSVQAARRLSASIASRWWRESKCVIDERQKGSRRGSTSGVNALITSVAKRIRESSRTEGHEDFPEGGAHVERNGRQLWAECRQTFGQAGAETITRGVQRLHVDEGDDAAVEEPLDCDNVKGDEDCNSDDLPEIRPLGRKVRNGGASAKNGPAPRNRWDKKMDDDTGGSDGKFRPHEKQGMEVGGRAGEVSDDKRHEEGHRLRKKWDNLMEQFKKVHKFQNLSGGKNYFELASSAERSECFNFVMDWSVYDEMEAMTKGDHTIHPKNLADMEAAGFVVARLDNGLLTAFPFVAHMYNMSLLRVDARRFWSSTLAGVICDFARHRLWMWLVCRCCK</sequence>
<accession>A0A388LQZ3</accession>
<dbReference type="AlphaFoldDB" id="A0A388LQZ3"/>
<evidence type="ECO:0000256" key="1">
    <source>
        <dbReference type="SAM" id="MobiDB-lite"/>
    </source>
</evidence>
<dbReference type="Gramene" id="GBG84750">
    <property type="protein sequence ID" value="GBG84750"/>
    <property type="gene ID" value="CBR_g39128"/>
</dbReference>
<feature type="compositionally biased region" description="Basic and acidic residues" evidence="1">
    <location>
        <begin position="205"/>
        <end position="214"/>
    </location>
</feature>
<dbReference type="Proteomes" id="UP000265515">
    <property type="component" value="Unassembled WGS sequence"/>
</dbReference>
<evidence type="ECO:0000313" key="3">
    <source>
        <dbReference type="Proteomes" id="UP000265515"/>
    </source>
</evidence>
<protein>
    <submittedName>
        <fullName evidence="2">Uncharacterized protein</fullName>
    </submittedName>
</protein>
<proteinExistence type="predicted"/>
<name>A0A388LQZ3_CHABU</name>
<gene>
    <name evidence="2" type="ORF">CBR_g39128</name>
</gene>
<evidence type="ECO:0000313" key="2">
    <source>
        <dbReference type="EMBL" id="GBG84750.1"/>
    </source>
</evidence>
<keyword evidence="3" id="KW-1185">Reference proteome</keyword>
<organism evidence="2 3">
    <name type="scientific">Chara braunii</name>
    <name type="common">Braun's stonewort</name>
    <dbReference type="NCBI Taxonomy" id="69332"/>
    <lineage>
        <taxon>Eukaryota</taxon>
        <taxon>Viridiplantae</taxon>
        <taxon>Streptophyta</taxon>
        <taxon>Charophyceae</taxon>
        <taxon>Charales</taxon>
        <taxon>Characeae</taxon>
        <taxon>Chara</taxon>
    </lineage>
</organism>
<feature type="compositionally biased region" description="Basic and acidic residues" evidence="1">
    <location>
        <begin position="187"/>
        <end position="196"/>
    </location>
</feature>
<reference evidence="2 3" key="1">
    <citation type="journal article" date="2018" name="Cell">
        <title>The Chara Genome: Secondary Complexity and Implications for Plant Terrestrialization.</title>
        <authorList>
            <person name="Nishiyama T."/>
            <person name="Sakayama H."/>
            <person name="Vries J.D."/>
            <person name="Buschmann H."/>
            <person name="Saint-Marcoux D."/>
            <person name="Ullrich K.K."/>
            <person name="Haas F.B."/>
            <person name="Vanderstraeten L."/>
            <person name="Becker D."/>
            <person name="Lang D."/>
            <person name="Vosolsobe S."/>
            <person name="Rombauts S."/>
            <person name="Wilhelmsson P.K.I."/>
            <person name="Janitza P."/>
            <person name="Kern R."/>
            <person name="Heyl A."/>
            <person name="Rumpler F."/>
            <person name="Villalobos L.I.A.C."/>
            <person name="Clay J.M."/>
            <person name="Skokan R."/>
            <person name="Toyoda A."/>
            <person name="Suzuki Y."/>
            <person name="Kagoshima H."/>
            <person name="Schijlen E."/>
            <person name="Tajeshwar N."/>
            <person name="Catarino B."/>
            <person name="Hetherington A.J."/>
            <person name="Saltykova A."/>
            <person name="Bonnot C."/>
            <person name="Breuninger H."/>
            <person name="Symeonidi A."/>
            <person name="Radhakrishnan G.V."/>
            <person name="Van Nieuwerburgh F."/>
            <person name="Deforce D."/>
            <person name="Chang C."/>
            <person name="Karol K.G."/>
            <person name="Hedrich R."/>
            <person name="Ulvskov P."/>
            <person name="Glockner G."/>
            <person name="Delwiche C.F."/>
            <person name="Petrasek J."/>
            <person name="Van de Peer Y."/>
            <person name="Friml J."/>
            <person name="Beilby M."/>
            <person name="Dolan L."/>
            <person name="Kohara Y."/>
            <person name="Sugano S."/>
            <person name="Fujiyama A."/>
            <person name="Delaux P.-M."/>
            <person name="Quint M."/>
            <person name="TheiBen G."/>
            <person name="Hagemann M."/>
            <person name="Harholt J."/>
            <person name="Dunand C."/>
            <person name="Zachgo S."/>
            <person name="Langdale J."/>
            <person name="Maumus F."/>
            <person name="Straeten D.V.D."/>
            <person name="Gould S.B."/>
            <person name="Rensing S.A."/>
        </authorList>
    </citation>
    <scope>NUCLEOTIDE SEQUENCE [LARGE SCALE GENOMIC DNA]</scope>
    <source>
        <strain evidence="2 3">S276</strain>
    </source>
</reference>
<dbReference type="EMBL" id="BFEA01000489">
    <property type="protein sequence ID" value="GBG84750.1"/>
    <property type="molecule type" value="Genomic_DNA"/>
</dbReference>
<comment type="caution">
    <text evidence="2">The sequence shown here is derived from an EMBL/GenBank/DDBJ whole genome shotgun (WGS) entry which is preliminary data.</text>
</comment>